<evidence type="ECO:0000256" key="1">
    <source>
        <dbReference type="ARBA" id="ARBA00000083"/>
    </source>
</evidence>
<comment type="caution">
    <text evidence="11">The sequence shown here is derived from an EMBL/GenBank/DDBJ whole genome shotgun (WGS) entry which is preliminary data.</text>
</comment>
<evidence type="ECO:0000256" key="4">
    <source>
        <dbReference type="ARBA" id="ARBA00018569"/>
    </source>
</evidence>
<dbReference type="PANTHER" id="PTHR43318:SF2">
    <property type="entry name" value="UDP-N-ACETYLGLUCOSAMINE 4,6-DEHYDRATASE (INVERTING)"/>
    <property type="match status" value="1"/>
</dbReference>
<keyword evidence="6" id="KW-0413">Isomerase</keyword>
<evidence type="ECO:0000256" key="6">
    <source>
        <dbReference type="ARBA" id="ARBA00023235"/>
    </source>
</evidence>
<sequence length="345" mass="38728">MLQNKILLITGGTGSFGNAVLQRFLHTDHFSEIRIFSRDEKKQHDMRIAMNNPKLKFYIGDVRDYNSVEMAMRGVDYVFHAAALKQVPSCEFFPMEATKTNVFGTQNTIDAAIANNVKKVICLSTDKAAYPINAMGISKALMEKVAIASSRNLKEDATTVCLTRYGNVMASRGSVIPLFLDQIKKGEPLTITDPNMTRFLMSLEEAVDLVLFAFENGKQGDLFVHKAPAATIGDLANAILALSNTSNEIKIIGTRHGEKLYETLCTREEMTKAEDLGKFYRIPADNRDLNYNQYFSEGEAEMATVEDFHSHNTERLNVNQVKELLKELPIIRKQIFGEAITYDSF</sequence>
<feature type="domain" description="UDP-glucose 4-epimerase CapD C-terminal" evidence="10">
    <location>
        <begin position="285"/>
        <end position="332"/>
    </location>
</feature>
<dbReference type="GO" id="GO:0009103">
    <property type="term" value="P:lipopolysaccharide biosynthetic process"/>
    <property type="evidence" value="ECO:0007669"/>
    <property type="project" value="UniProtKB-KW"/>
</dbReference>
<dbReference type="Pfam" id="PF02719">
    <property type="entry name" value="Polysacc_synt_2"/>
    <property type="match status" value="1"/>
</dbReference>
<evidence type="ECO:0000256" key="3">
    <source>
        <dbReference type="ARBA" id="ARBA00013189"/>
    </source>
</evidence>
<dbReference type="Pfam" id="PF08485">
    <property type="entry name" value="Polysacc_syn_2C"/>
    <property type="match status" value="1"/>
</dbReference>
<evidence type="ECO:0000259" key="9">
    <source>
        <dbReference type="Pfam" id="PF02719"/>
    </source>
</evidence>
<comment type="catalytic activity">
    <reaction evidence="1">
        <text>UDP-alpha-D-glucose = UDP-alpha-D-galactose</text>
        <dbReference type="Rhea" id="RHEA:22168"/>
        <dbReference type="ChEBI" id="CHEBI:58885"/>
        <dbReference type="ChEBI" id="CHEBI:66914"/>
        <dbReference type="EC" id="5.1.3.2"/>
    </reaction>
</comment>
<evidence type="ECO:0000256" key="5">
    <source>
        <dbReference type="ARBA" id="ARBA00022985"/>
    </source>
</evidence>
<accession>A0A5M6CF03</accession>
<keyword evidence="12" id="KW-1185">Reference proteome</keyword>
<protein>
    <recommendedName>
        <fullName evidence="4">UDP-glucose 4-epimerase</fullName>
        <ecNumber evidence="3">5.1.3.2</ecNumber>
    </recommendedName>
    <alternativeName>
        <fullName evidence="8">Galactowaldenase</fullName>
    </alternativeName>
    <alternativeName>
        <fullName evidence="7">UDP-galactose 4-epimerase</fullName>
    </alternativeName>
</protein>
<dbReference type="RefSeq" id="WP_150033524.1">
    <property type="nucleotide sequence ID" value="NZ_VWSH01000003.1"/>
</dbReference>
<organism evidence="11 12">
    <name type="scientific">Taibaiella lutea</name>
    <dbReference type="NCBI Taxonomy" id="2608001"/>
    <lineage>
        <taxon>Bacteria</taxon>
        <taxon>Pseudomonadati</taxon>
        <taxon>Bacteroidota</taxon>
        <taxon>Chitinophagia</taxon>
        <taxon>Chitinophagales</taxon>
        <taxon>Chitinophagaceae</taxon>
        <taxon>Taibaiella</taxon>
    </lineage>
</organism>
<proteinExistence type="inferred from homology"/>
<comment type="similarity">
    <text evidence="2">Belongs to the polysaccharide synthase family.</text>
</comment>
<dbReference type="EMBL" id="VWSH01000003">
    <property type="protein sequence ID" value="KAA5533778.1"/>
    <property type="molecule type" value="Genomic_DNA"/>
</dbReference>
<name>A0A5M6CF03_9BACT</name>
<evidence type="ECO:0000256" key="8">
    <source>
        <dbReference type="ARBA" id="ARBA00033067"/>
    </source>
</evidence>
<dbReference type="InterPro" id="IPR036291">
    <property type="entry name" value="NAD(P)-bd_dom_sf"/>
</dbReference>
<dbReference type="PANTHER" id="PTHR43318">
    <property type="entry name" value="UDP-N-ACETYLGLUCOSAMINE 4,6-DEHYDRATASE"/>
    <property type="match status" value="1"/>
</dbReference>
<dbReference type="AlphaFoldDB" id="A0A5M6CF03"/>
<dbReference type="Proteomes" id="UP000323632">
    <property type="component" value="Unassembled WGS sequence"/>
</dbReference>
<evidence type="ECO:0000256" key="7">
    <source>
        <dbReference type="ARBA" id="ARBA00031367"/>
    </source>
</evidence>
<dbReference type="SUPFAM" id="SSF51735">
    <property type="entry name" value="NAD(P)-binding Rossmann-fold domains"/>
    <property type="match status" value="1"/>
</dbReference>
<dbReference type="InterPro" id="IPR051203">
    <property type="entry name" value="Polysaccharide_Synthase-Rel"/>
</dbReference>
<reference evidence="11 12" key="1">
    <citation type="submission" date="2019-09" db="EMBL/GenBank/DDBJ databases">
        <title>Genome sequence and assembly of Taibaiella sp.</title>
        <authorList>
            <person name="Chhetri G."/>
        </authorList>
    </citation>
    <scope>NUCLEOTIDE SEQUENCE [LARGE SCALE GENOMIC DNA]</scope>
    <source>
        <strain evidence="11 12">KVB11</strain>
    </source>
</reference>
<keyword evidence="5" id="KW-0448">Lipopolysaccharide biosynthesis</keyword>
<dbReference type="EC" id="5.1.3.2" evidence="3"/>
<gene>
    <name evidence="11" type="ORF">F0919_14700</name>
</gene>
<dbReference type="InterPro" id="IPR013692">
    <property type="entry name" value="CapD_C"/>
</dbReference>
<dbReference type="GO" id="GO:0003978">
    <property type="term" value="F:UDP-glucose 4-epimerase activity"/>
    <property type="evidence" value="ECO:0007669"/>
    <property type="project" value="UniProtKB-EC"/>
</dbReference>
<feature type="domain" description="Polysaccharide biosynthesis protein CapD-like" evidence="9">
    <location>
        <begin position="7"/>
        <end position="282"/>
    </location>
</feature>
<dbReference type="InterPro" id="IPR003869">
    <property type="entry name" value="Polysac_CapD-like"/>
</dbReference>
<evidence type="ECO:0000259" key="10">
    <source>
        <dbReference type="Pfam" id="PF08485"/>
    </source>
</evidence>
<dbReference type="CDD" id="cd05237">
    <property type="entry name" value="UDP_invert_4-6DH_SDR_e"/>
    <property type="match status" value="1"/>
</dbReference>
<dbReference type="Gene3D" id="3.40.50.720">
    <property type="entry name" value="NAD(P)-binding Rossmann-like Domain"/>
    <property type="match status" value="1"/>
</dbReference>
<evidence type="ECO:0000313" key="12">
    <source>
        <dbReference type="Proteomes" id="UP000323632"/>
    </source>
</evidence>
<evidence type="ECO:0000313" key="11">
    <source>
        <dbReference type="EMBL" id="KAA5533778.1"/>
    </source>
</evidence>
<evidence type="ECO:0000256" key="2">
    <source>
        <dbReference type="ARBA" id="ARBA00007430"/>
    </source>
</evidence>